<comment type="similarity">
    <text evidence="4 19">Belongs to the CobS family.</text>
</comment>
<evidence type="ECO:0000256" key="14">
    <source>
        <dbReference type="ARBA" id="ARBA00025228"/>
    </source>
</evidence>
<dbReference type="EC" id="2.7.8.26" evidence="5 19"/>
<dbReference type="EMBL" id="AP024273">
    <property type="protein sequence ID" value="BCP67781.1"/>
    <property type="molecule type" value="Genomic_DNA"/>
</dbReference>
<gene>
    <name evidence="19 21" type="primary">cobS</name>
    <name evidence="20" type="synonym">cobS_2</name>
    <name evidence="20" type="ORF">TthHB5018_d27150</name>
    <name evidence="21" type="ORF">TTHNP4_00272</name>
</gene>
<evidence type="ECO:0000313" key="20">
    <source>
        <dbReference type="EMBL" id="BCP67781.1"/>
    </source>
</evidence>
<name>A0A3P4AWJ6_THETH</name>
<comment type="function">
    <text evidence="14 19">Joins adenosylcobinamide-GDP and alpha-ribazole to generate adenosylcobalamin (Ado-cobalamin). Also synthesizes adenosylcobalamin 5'-phosphate from adenosylcobinamide-GDP and alpha-ribazole 5'-phosphate.</text>
</comment>
<keyword evidence="13 19" id="KW-0472">Membrane</keyword>
<dbReference type="Proteomes" id="UP000279841">
    <property type="component" value="Plasmid 4"/>
</dbReference>
<evidence type="ECO:0000256" key="12">
    <source>
        <dbReference type="ARBA" id="ARBA00022989"/>
    </source>
</evidence>
<keyword evidence="11 19" id="KW-0460">Magnesium</keyword>
<keyword evidence="21" id="KW-0614">Plasmid</keyword>
<evidence type="ECO:0000313" key="21">
    <source>
        <dbReference type="EMBL" id="VCU54864.1"/>
    </source>
</evidence>
<evidence type="ECO:0000256" key="10">
    <source>
        <dbReference type="ARBA" id="ARBA00022692"/>
    </source>
</evidence>
<reference evidence="20" key="2">
    <citation type="journal article" date="2021" name="Microbiol. Resour. Announc.">
        <title>Complete Genome Sequence of Thermus thermophilus Strain HB5018, Isolated from Mine Hot Spring in Japan.</title>
        <authorList>
            <person name="Miyazaki K."/>
            <person name="Moriya T."/>
            <person name="Nemoto N."/>
            <person name="Oshima T."/>
            <person name="Yura K."/>
            <person name="Bessho Y."/>
        </authorList>
    </citation>
    <scope>NUCLEOTIDE SEQUENCE</scope>
    <source>
        <plasmid evidence="20">pHB5018d</plasmid>
    </source>
</reference>
<dbReference type="EMBL" id="LR027520">
    <property type="protein sequence ID" value="VCU54864.1"/>
    <property type="molecule type" value="Genomic_DNA"/>
</dbReference>
<dbReference type="Proteomes" id="UP000596099">
    <property type="component" value="Plasmid pHB5018d"/>
</dbReference>
<dbReference type="GO" id="GO:0009236">
    <property type="term" value="P:cobalamin biosynthetic process"/>
    <property type="evidence" value="ECO:0007669"/>
    <property type="project" value="UniProtKB-UniRule"/>
</dbReference>
<evidence type="ECO:0000256" key="18">
    <source>
        <dbReference type="ARBA" id="ARBA00049504"/>
    </source>
</evidence>
<feature type="transmembrane region" description="Helical" evidence="19">
    <location>
        <begin position="33"/>
        <end position="53"/>
    </location>
</feature>
<comment type="cofactor">
    <cofactor evidence="1 19">
        <name>Mg(2+)</name>
        <dbReference type="ChEBI" id="CHEBI:18420"/>
    </cofactor>
</comment>
<geneLocation type="plasmid" evidence="21 22">
    <name>4</name>
</geneLocation>
<comment type="subcellular location">
    <subcellularLocation>
        <location evidence="2 19">Cell membrane</location>
        <topology evidence="2 19">Multi-pass membrane protein</topology>
    </subcellularLocation>
</comment>
<reference evidence="23" key="3">
    <citation type="submission" date="2021-01" db="EMBL/GenBank/DDBJ databases">
        <title>Complete Genome Sequence of Thermus thermophilus Strain HB5018, Isolated from Mine Onsen Hot Spring.</title>
        <authorList>
            <person name="Miyazaki K."/>
            <person name="Moriya T."/>
            <person name="Nemoto N."/>
            <person name="Oshima T."/>
            <person name="Yura K."/>
            <person name="Bessho Y."/>
        </authorList>
    </citation>
    <scope>NUCLEOTIDE SEQUENCE [LARGE SCALE GENOMIC DNA]</scope>
    <source>
        <strain evidence="23">HB5018</strain>
        <plasmid evidence="23">pHB5018d</plasmid>
    </source>
</reference>
<dbReference type="AlphaFoldDB" id="A0A3P4AWJ6"/>
<evidence type="ECO:0000256" key="7">
    <source>
        <dbReference type="ARBA" id="ARBA00022475"/>
    </source>
</evidence>
<keyword evidence="10 19" id="KW-0812">Transmembrane</keyword>
<evidence type="ECO:0000256" key="4">
    <source>
        <dbReference type="ARBA" id="ARBA00010561"/>
    </source>
</evidence>
<feature type="transmembrane region" description="Helical" evidence="19">
    <location>
        <begin position="167"/>
        <end position="194"/>
    </location>
</feature>
<comment type="pathway">
    <text evidence="3 19">Cofactor biosynthesis; adenosylcobalamin biosynthesis; adenosylcobalamin from cob(II)yrinate a,c-diamide: step 7/7.</text>
</comment>
<feature type="transmembrane region" description="Helical" evidence="19">
    <location>
        <begin position="206"/>
        <end position="227"/>
    </location>
</feature>
<keyword evidence="7 19" id="KW-1003">Cell membrane</keyword>
<geneLocation type="plasmid" evidence="20 23">
    <name>pHB5018d</name>
</geneLocation>
<dbReference type="InterPro" id="IPR003805">
    <property type="entry name" value="CobS"/>
</dbReference>
<dbReference type="PANTHER" id="PTHR34148:SF1">
    <property type="entry name" value="ADENOSYLCOBINAMIDE-GDP RIBAZOLETRANSFERASE"/>
    <property type="match status" value="1"/>
</dbReference>
<evidence type="ECO:0000256" key="9">
    <source>
        <dbReference type="ARBA" id="ARBA00022679"/>
    </source>
</evidence>
<accession>A0A3P4AWJ6</accession>
<organism evidence="21 22">
    <name type="scientific">Thermus thermophilus</name>
    <dbReference type="NCBI Taxonomy" id="274"/>
    <lineage>
        <taxon>Bacteria</taxon>
        <taxon>Thermotogati</taxon>
        <taxon>Deinococcota</taxon>
        <taxon>Deinococci</taxon>
        <taxon>Thermales</taxon>
        <taxon>Thermaceae</taxon>
        <taxon>Thermus</taxon>
    </lineage>
</organism>
<evidence type="ECO:0000256" key="17">
    <source>
        <dbReference type="ARBA" id="ARBA00048623"/>
    </source>
</evidence>
<evidence type="ECO:0000256" key="11">
    <source>
        <dbReference type="ARBA" id="ARBA00022842"/>
    </source>
</evidence>
<keyword evidence="9 19" id="KW-0808">Transferase</keyword>
<sequence length="240" mass="25221">MLRDLRLALALLTVLPLAPKGVGEEDFKRSVAFFPLAGYLLGLPLALLALLPLPPGLSAALGVALLLGLTGFLHLDGLLDLADALLGARPREERLRILKDPHLGAFAFGVGGVYLLLLFQALALVQDPLFLLLFPGWARFAFLPFLHRYPLLGPGMAALVRGGPWPFALLPALPFLLLYPLPALLALLAAWGVARLAWARLGGLNGDALGAMIALGEVVLLLAQALLGPAPSSRAGPGLP</sequence>
<evidence type="ECO:0000256" key="6">
    <source>
        <dbReference type="ARBA" id="ARBA00015850"/>
    </source>
</evidence>
<dbReference type="HAMAP" id="MF_00719">
    <property type="entry name" value="CobS"/>
    <property type="match status" value="1"/>
</dbReference>
<feature type="transmembrane region" description="Helical" evidence="19">
    <location>
        <begin position="102"/>
        <end position="122"/>
    </location>
</feature>
<evidence type="ECO:0000313" key="23">
    <source>
        <dbReference type="Proteomes" id="UP000596099"/>
    </source>
</evidence>
<dbReference type="GO" id="GO:0051073">
    <property type="term" value="F:adenosylcobinamide-GDP ribazoletransferase activity"/>
    <property type="evidence" value="ECO:0007669"/>
    <property type="project" value="UniProtKB-UniRule"/>
</dbReference>
<evidence type="ECO:0000256" key="19">
    <source>
        <dbReference type="HAMAP-Rule" id="MF_00719"/>
    </source>
</evidence>
<protein>
    <recommendedName>
        <fullName evidence="6 19">Adenosylcobinamide-GDP ribazoletransferase</fullName>
        <ecNumber evidence="5 19">2.7.8.26</ecNumber>
    </recommendedName>
    <alternativeName>
        <fullName evidence="16 19">Cobalamin synthase</fullName>
    </alternativeName>
    <alternativeName>
        <fullName evidence="15 19">Cobalamin-5'-phosphate synthase</fullName>
    </alternativeName>
</protein>
<dbReference type="RefSeq" id="WP_008631386.1">
    <property type="nucleotide sequence ID" value="NZ_AP024273.1"/>
</dbReference>
<keyword evidence="12 19" id="KW-1133">Transmembrane helix</keyword>
<dbReference type="PANTHER" id="PTHR34148">
    <property type="entry name" value="ADENOSYLCOBINAMIDE-GDP RIBAZOLETRANSFERASE"/>
    <property type="match status" value="1"/>
</dbReference>
<evidence type="ECO:0000256" key="1">
    <source>
        <dbReference type="ARBA" id="ARBA00001946"/>
    </source>
</evidence>
<dbReference type="GO" id="GO:0008818">
    <property type="term" value="F:cobalamin 5'-phosphate synthase activity"/>
    <property type="evidence" value="ECO:0007669"/>
    <property type="project" value="UniProtKB-UniRule"/>
</dbReference>
<evidence type="ECO:0000256" key="8">
    <source>
        <dbReference type="ARBA" id="ARBA00022573"/>
    </source>
</evidence>
<evidence type="ECO:0000256" key="2">
    <source>
        <dbReference type="ARBA" id="ARBA00004651"/>
    </source>
</evidence>
<proteinExistence type="inferred from homology"/>
<evidence type="ECO:0000256" key="16">
    <source>
        <dbReference type="ARBA" id="ARBA00032853"/>
    </source>
</evidence>
<dbReference type="UniPathway" id="UPA00148">
    <property type="reaction ID" value="UER00238"/>
</dbReference>
<evidence type="ECO:0000256" key="15">
    <source>
        <dbReference type="ARBA" id="ARBA00032605"/>
    </source>
</evidence>
<keyword evidence="8 19" id="KW-0169">Cobalamin biosynthesis</keyword>
<evidence type="ECO:0000256" key="3">
    <source>
        <dbReference type="ARBA" id="ARBA00004663"/>
    </source>
</evidence>
<dbReference type="GeneID" id="3169227"/>
<comment type="catalytic activity">
    <reaction evidence="18 19">
        <text>alpha-ribazole 5'-phosphate + adenosylcob(III)inamide-GDP = adenosylcob(III)alamin 5'-phosphate + GMP + H(+)</text>
        <dbReference type="Rhea" id="RHEA:23560"/>
        <dbReference type="ChEBI" id="CHEBI:15378"/>
        <dbReference type="ChEBI" id="CHEBI:57918"/>
        <dbReference type="ChEBI" id="CHEBI:58115"/>
        <dbReference type="ChEBI" id="CHEBI:60487"/>
        <dbReference type="ChEBI" id="CHEBI:60493"/>
        <dbReference type="EC" id="2.7.8.26"/>
    </reaction>
</comment>
<reference evidence="21 22" key="1">
    <citation type="submission" date="2018-10" db="EMBL/GenBank/DDBJ databases">
        <authorList>
            <person name="Peiro R."/>
            <person name="Begona"/>
            <person name="Cbmso G."/>
            <person name="Lopez M."/>
            <person name="Gonzalez S."/>
            <person name="Sacristan E."/>
            <person name="Castillo E."/>
        </authorList>
    </citation>
    <scope>NUCLEOTIDE SEQUENCE [LARGE SCALE GENOMIC DNA]</scope>
    <source>
        <strain evidence="21">TTHNAR1</strain>
        <plasmid evidence="22">4</plasmid>
    </source>
</reference>
<evidence type="ECO:0000313" key="22">
    <source>
        <dbReference type="Proteomes" id="UP000279841"/>
    </source>
</evidence>
<evidence type="ECO:0000256" key="5">
    <source>
        <dbReference type="ARBA" id="ARBA00013200"/>
    </source>
</evidence>
<dbReference type="GO" id="GO:0005886">
    <property type="term" value="C:plasma membrane"/>
    <property type="evidence" value="ECO:0007669"/>
    <property type="project" value="UniProtKB-SubCell"/>
</dbReference>
<comment type="catalytic activity">
    <reaction evidence="17 19">
        <text>alpha-ribazole + adenosylcob(III)inamide-GDP = adenosylcob(III)alamin + GMP + H(+)</text>
        <dbReference type="Rhea" id="RHEA:16049"/>
        <dbReference type="ChEBI" id="CHEBI:10329"/>
        <dbReference type="ChEBI" id="CHEBI:15378"/>
        <dbReference type="ChEBI" id="CHEBI:18408"/>
        <dbReference type="ChEBI" id="CHEBI:58115"/>
        <dbReference type="ChEBI" id="CHEBI:60487"/>
        <dbReference type="EC" id="2.7.8.26"/>
    </reaction>
</comment>
<feature type="transmembrane region" description="Helical" evidence="19">
    <location>
        <begin position="60"/>
        <end position="82"/>
    </location>
</feature>
<evidence type="ECO:0000256" key="13">
    <source>
        <dbReference type="ARBA" id="ARBA00023136"/>
    </source>
</evidence>
<dbReference type="Pfam" id="PF02654">
    <property type="entry name" value="CobS"/>
    <property type="match status" value="1"/>
</dbReference>